<dbReference type="SUPFAM" id="SSF47598">
    <property type="entry name" value="Ribbon-helix-helix"/>
    <property type="match status" value="1"/>
</dbReference>
<reference evidence="1 2" key="1">
    <citation type="submission" date="2019-01" db="EMBL/GenBank/DDBJ databases">
        <authorList>
            <person name="Chen W.-M."/>
        </authorList>
    </citation>
    <scope>NUCLEOTIDE SEQUENCE [LARGE SCALE GENOMIC DNA]</scope>
    <source>
        <strain evidence="1 2">CCP-6</strain>
    </source>
</reference>
<dbReference type="AlphaFoldDB" id="A0A437M421"/>
<dbReference type="OrthoDB" id="9846492at2"/>
<dbReference type="GO" id="GO:0006355">
    <property type="term" value="P:regulation of DNA-templated transcription"/>
    <property type="evidence" value="ECO:0007669"/>
    <property type="project" value="InterPro"/>
</dbReference>
<dbReference type="InterPro" id="IPR010985">
    <property type="entry name" value="Ribbon_hlx_hlx"/>
</dbReference>
<sequence>MAKTPPPENPTEEAIFQRVLDRLLSAGYVVGEAAMRGGRQVAGAAGYVAETVEQALSGAKDAQLFFRVPSGLRNNLKQLAAQRGQKMEELLTEALVELLIKHGRLLPPADKREP</sequence>
<evidence type="ECO:0000313" key="2">
    <source>
        <dbReference type="Proteomes" id="UP000282957"/>
    </source>
</evidence>
<protein>
    <submittedName>
        <fullName evidence="1">Uncharacterized protein</fullName>
    </submittedName>
</protein>
<name>A0A437M421_9PROT</name>
<accession>A0A437M421</accession>
<proteinExistence type="predicted"/>
<organism evidence="1 2">
    <name type="scientific">Rhodovarius crocodyli</name>
    <dbReference type="NCBI Taxonomy" id="1979269"/>
    <lineage>
        <taxon>Bacteria</taxon>
        <taxon>Pseudomonadati</taxon>
        <taxon>Pseudomonadota</taxon>
        <taxon>Alphaproteobacteria</taxon>
        <taxon>Acetobacterales</taxon>
        <taxon>Roseomonadaceae</taxon>
        <taxon>Rhodovarius</taxon>
    </lineage>
</organism>
<comment type="caution">
    <text evidence="1">The sequence shown here is derived from an EMBL/GenBank/DDBJ whole genome shotgun (WGS) entry which is preliminary data.</text>
</comment>
<gene>
    <name evidence="1" type="ORF">EOD42_19125</name>
</gene>
<dbReference type="EMBL" id="SACL01000007">
    <property type="protein sequence ID" value="RVT92325.1"/>
    <property type="molecule type" value="Genomic_DNA"/>
</dbReference>
<dbReference type="RefSeq" id="WP_127789179.1">
    <property type="nucleotide sequence ID" value="NZ_SACL01000007.1"/>
</dbReference>
<keyword evidence="2" id="KW-1185">Reference proteome</keyword>
<evidence type="ECO:0000313" key="1">
    <source>
        <dbReference type="EMBL" id="RVT92325.1"/>
    </source>
</evidence>
<dbReference type="Proteomes" id="UP000282957">
    <property type="component" value="Unassembled WGS sequence"/>
</dbReference>